<organism evidence="1">
    <name type="scientific">Picea glauca</name>
    <name type="common">White spruce</name>
    <name type="synonym">Pinus glauca</name>
    <dbReference type="NCBI Taxonomy" id="3330"/>
    <lineage>
        <taxon>Eukaryota</taxon>
        <taxon>Viridiplantae</taxon>
        <taxon>Streptophyta</taxon>
        <taxon>Embryophyta</taxon>
        <taxon>Tracheophyta</taxon>
        <taxon>Spermatophyta</taxon>
        <taxon>Pinopsida</taxon>
        <taxon>Pinidae</taxon>
        <taxon>Conifers I</taxon>
        <taxon>Pinales</taxon>
        <taxon>Pinaceae</taxon>
        <taxon>Picea</taxon>
    </lineage>
</organism>
<dbReference type="AlphaFoldDB" id="A0A101LVX2"/>
<evidence type="ECO:0000313" key="1">
    <source>
        <dbReference type="EMBL" id="KUM46329.1"/>
    </source>
</evidence>
<dbReference type="EMBL" id="LKAM01000012">
    <property type="protein sequence ID" value="KUM46329.1"/>
    <property type="molecule type" value="Genomic_DNA"/>
</dbReference>
<protein>
    <submittedName>
        <fullName evidence="1">Uncharacterized protein</fullName>
    </submittedName>
</protein>
<geneLocation type="mitochondrion" evidence="1"/>
<keyword evidence="1" id="KW-0496">Mitochondrion</keyword>
<proteinExistence type="predicted"/>
<sequence>MLFGEDRQAYPRRGHPETYPYSLILPLPCLEREERWRDRFINSCENEISISPPPLHDKYHVRSCKLIRRSRRPEPA</sequence>
<reference evidence="1" key="1">
    <citation type="journal article" date="2015" name="Genome Biol. Evol.">
        <title>Organellar Genomes of White Spruce (Picea glauca): Assembly and Annotation.</title>
        <authorList>
            <person name="Jackman S.D."/>
            <person name="Warren R.L."/>
            <person name="Gibb E.A."/>
            <person name="Vandervalk B.P."/>
            <person name="Mohamadi H."/>
            <person name="Chu J."/>
            <person name="Raymond A."/>
            <person name="Pleasance S."/>
            <person name="Coope R."/>
            <person name="Wildung M.R."/>
            <person name="Ritland C.E."/>
            <person name="Bousquet J."/>
            <person name="Jones S.J."/>
            <person name="Bohlmann J."/>
            <person name="Birol I."/>
        </authorList>
    </citation>
    <scope>NUCLEOTIDE SEQUENCE [LARGE SCALE GENOMIC DNA]</scope>
    <source>
        <tissue evidence="1">Flushing bud</tissue>
    </source>
</reference>
<comment type="caution">
    <text evidence="1">The sequence shown here is derived from an EMBL/GenBank/DDBJ whole genome shotgun (WGS) entry which is preliminary data.</text>
</comment>
<accession>A0A101LVX2</accession>
<gene>
    <name evidence="1" type="ORF">ABT39_MTgene1835</name>
</gene>
<name>A0A101LVX2_PICGL</name>